<feature type="region of interest" description="Disordered" evidence="1">
    <location>
        <begin position="1"/>
        <end position="62"/>
    </location>
</feature>
<name>A0AAW1PNG5_9CHLO</name>
<evidence type="ECO:0000313" key="3">
    <source>
        <dbReference type="Proteomes" id="UP001465755"/>
    </source>
</evidence>
<reference evidence="2 3" key="1">
    <citation type="journal article" date="2024" name="Nat. Commun.">
        <title>Phylogenomics reveals the evolutionary origins of lichenization in chlorophyte algae.</title>
        <authorList>
            <person name="Puginier C."/>
            <person name="Libourel C."/>
            <person name="Otte J."/>
            <person name="Skaloud P."/>
            <person name="Haon M."/>
            <person name="Grisel S."/>
            <person name="Petersen M."/>
            <person name="Berrin J.G."/>
            <person name="Delaux P.M."/>
            <person name="Dal Grande F."/>
            <person name="Keller J."/>
        </authorList>
    </citation>
    <scope>NUCLEOTIDE SEQUENCE [LARGE SCALE GENOMIC DNA]</scope>
    <source>
        <strain evidence="2 3">SAG 2036</strain>
    </source>
</reference>
<dbReference type="EMBL" id="JALJOQ010000011">
    <property type="protein sequence ID" value="KAK9811104.1"/>
    <property type="molecule type" value="Genomic_DNA"/>
</dbReference>
<organism evidence="2 3">
    <name type="scientific">Symbiochloris irregularis</name>
    <dbReference type="NCBI Taxonomy" id="706552"/>
    <lineage>
        <taxon>Eukaryota</taxon>
        <taxon>Viridiplantae</taxon>
        <taxon>Chlorophyta</taxon>
        <taxon>core chlorophytes</taxon>
        <taxon>Trebouxiophyceae</taxon>
        <taxon>Trebouxiales</taxon>
        <taxon>Trebouxiaceae</taxon>
        <taxon>Symbiochloris</taxon>
    </lineage>
</organism>
<evidence type="ECO:0000313" key="2">
    <source>
        <dbReference type="EMBL" id="KAK9811104.1"/>
    </source>
</evidence>
<keyword evidence="3" id="KW-1185">Reference proteome</keyword>
<feature type="region of interest" description="Disordered" evidence="1">
    <location>
        <begin position="208"/>
        <end position="282"/>
    </location>
</feature>
<feature type="compositionally biased region" description="Gly residues" evidence="1">
    <location>
        <begin position="12"/>
        <end position="23"/>
    </location>
</feature>
<dbReference type="Proteomes" id="UP001465755">
    <property type="component" value="Unassembled WGS sequence"/>
</dbReference>
<dbReference type="AlphaFoldDB" id="A0AAW1PNG5"/>
<gene>
    <name evidence="2" type="ORF">WJX73_003121</name>
</gene>
<comment type="caution">
    <text evidence="2">The sequence shown here is derived from an EMBL/GenBank/DDBJ whole genome shotgun (WGS) entry which is preliminary data.</text>
</comment>
<protein>
    <submittedName>
        <fullName evidence="2">Uncharacterized protein</fullName>
    </submittedName>
</protein>
<accession>A0AAW1PNG5</accession>
<proteinExistence type="predicted"/>
<feature type="compositionally biased region" description="Low complexity" evidence="1">
    <location>
        <begin position="1"/>
        <end position="11"/>
    </location>
</feature>
<feature type="compositionally biased region" description="Low complexity" evidence="1">
    <location>
        <begin position="216"/>
        <end position="256"/>
    </location>
</feature>
<sequence length="282" mass="28892">MNWGSAQSRQGQGQGNRGWGSGSGNRFAALSDNRAPNNSRQQGGGGQRGAPTQAPNWRDVARQDLITEHVTWPASCYAHQRDGSNDLQGDLSFEEARWAAMCAARAGASQAQLAGAFQDAQKQRQQQIQALMNSNRPPSLGGSAVMQAGPSPLLMGSGSGLQQPQAAVPATPAGQTFAAFPPQQVGQASPAAAGGFGSAAFGAGGSNASRPAFGTAASPPANPFGSASPSAFAPSNRITFGSAQQSQQQRQTAAGGDRNPWTAPAFEAGKIPEDPPPPIYCH</sequence>
<evidence type="ECO:0000256" key="1">
    <source>
        <dbReference type="SAM" id="MobiDB-lite"/>
    </source>
</evidence>